<sequence length="247" mass="26296">MSVRDWYVGIGEDAEARVVIFPHAGAGYTRFAGFANEVGSDIGVWAANLPGRQARIAEPPPRDLTTLVRTLTDEIAELTRRPYALFGYCGGAVLAFLVARSLHERGAPAPRALIVASAEAPDIAWRPRGLAGLPSGQLWARLLEDGGVPSDLAVDPSVRSLIEPAVRADFAALAGYRHTAGPPLPCPVVVCFGEDDPTPRGAWLGWRRQTDHGVRLVQLPGGHWLLDDACGGLASVVRSALTVGERV</sequence>
<dbReference type="GO" id="GO:0016787">
    <property type="term" value="F:hydrolase activity"/>
    <property type="evidence" value="ECO:0007669"/>
    <property type="project" value="UniProtKB-KW"/>
</dbReference>
<dbReference type="InterPro" id="IPR020802">
    <property type="entry name" value="TesA-like"/>
</dbReference>
<feature type="domain" description="Thioesterase TesA-like" evidence="3">
    <location>
        <begin position="22"/>
        <end position="241"/>
    </location>
</feature>
<comment type="similarity">
    <text evidence="1">Belongs to the thioesterase family.</text>
</comment>
<dbReference type="SUPFAM" id="SSF53474">
    <property type="entry name" value="alpha/beta-Hydrolases"/>
    <property type="match status" value="1"/>
</dbReference>
<dbReference type="AlphaFoldDB" id="A0A6V8K2V4"/>
<dbReference type="Pfam" id="PF00975">
    <property type="entry name" value="Thioesterase"/>
    <property type="match status" value="1"/>
</dbReference>
<accession>A0A6V8K2V4</accession>
<dbReference type="InterPro" id="IPR029058">
    <property type="entry name" value="AB_hydrolase_fold"/>
</dbReference>
<evidence type="ECO:0000313" key="5">
    <source>
        <dbReference type="Proteomes" id="UP000482800"/>
    </source>
</evidence>
<keyword evidence="2" id="KW-0378">Hydrolase</keyword>
<name>A0A6V8K2V4_9ACTN</name>
<gene>
    <name evidence="4" type="ORF">Phou_022340</name>
</gene>
<dbReference type="PANTHER" id="PTHR11487">
    <property type="entry name" value="THIOESTERASE"/>
    <property type="match status" value="1"/>
</dbReference>
<protein>
    <submittedName>
        <fullName evidence="4">Thioesterase</fullName>
    </submittedName>
</protein>
<dbReference type="EMBL" id="BLPF01000001">
    <property type="protein sequence ID" value="GFJ78054.1"/>
    <property type="molecule type" value="Genomic_DNA"/>
</dbReference>
<evidence type="ECO:0000256" key="2">
    <source>
        <dbReference type="ARBA" id="ARBA00022801"/>
    </source>
</evidence>
<dbReference type="SMART" id="SM00824">
    <property type="entry name" value="PKS_TE"/>
    <property type="match status" value="1"/>
</dbReference>
<dbReference type="InterPro" id="IPR001031">
    <property type="entry name" value="Thioesterase"/>
</dbReference>
<proteinExistence type="inferred from homology"/>
<evidence type="ECO:0000256" key="1">
    <source>
        <dbReference type="ARBA" id="ARBA00007169"/>
    </source>
</evidence>
<dbReference type="Proteomes" id="UP000482800">
    <property type="component" value="Unassembled WGS sequence"/>
</dbReference>
<evidence type="ECO:0000313" key="4">
    <source>
        <dbReference type="EMBL" id="GFJ78054.1"/>
    </source>
</evidence>
<organism evidence="4 5">
    <name type="scientific">Phytohabitans houttuyneae</name>
    <dbReference type="NCBI Taxonomy" id="1076126"/>
    <lineage>
        <taxon>Bacteria</taxon>
        <taxon>Bacillati</taxon>
        <taxon>Actinomycetota</taxon>
        <taxon>Actinomycetes</taxon>
        <taxon>Micromonosporales</taxon>
        <taxon>Micromonosporaceae</taxon>
    </lineage>
</organism>
<keyword evidence="5" id="KW-1185">Reference proteome</keyword>
<dbReference type="Gene3D" id="3.40.50.1820">
    <property type="entry name" value="alpha/beta hydrolase"/>
    <property type="match status" value="1"/>
</dbReference>
<reference evidence="4 5" key="2">
    <citation type="submission" date="2020-03" db="EMBL/GenBank/DDBJ databases">
        <authorList>
            <person name="Ichikawa N."/>
            <person name="Kimura A."/>
            <person name="Kitahashi Y."/>
            <person name="Uohara A."/>
        </authorList>
    </citation>
    <scope>NUCLEOTIDE SEQUENCE [LARGE SCALE GENOMIC DNA]</scope>
    <source>
        <strain evidence="4 5">NBRC 108639</strain>
    </source>
</reference>
<dbReference type="PANTHER" id="PTHR11487:SF0">
    <property type="entry name" value="S-ACYL FATTY ACID SYNTHASE THIOESTERASE, MEDIUM CHAIN"/>
    <property type="match status" value="1"/>
</dbReference>
<dbReference type="GO" id="GO:0008610">
    <property type="term" value="P:lipid biosynthetic process"/>
    <property type="evidence" value="ECO:0007669"/>
    <property type="project" value="TreeGrafter"/>
</dbReference>
<dbReference type="InterPro" id="IPR012223">
    <property type="entry name" value="TEII"/>
</dbReference>
<comment type="caution">
    <text evidence="4">The sequence shown here is derived from an EMBL/GenBank/DDBJ whole genome shotgun (WGS) entry which is preliminary data.</text>
</comment>
<evidence type="ECO:0000259" key="3">
    <source>
        <dbReference type="SMART" id="SM00824"/>
    </source>
</evidence>
<reference evidence="4 5" key="1">
    <citation type="submission" date="2020-03" db="EMBL/GenBank/DDBJ databases">
        <title>Whole genome shotgun sequence of Phytohabitans houttuyneae NBRC 108639.</title>
        <authorList>
            <person name="Komaki H."/>
            <person name="Tamura T."/>
        </authorList>
    </citation>
    <scope>NUCLEOTIDE SEQUENCE [LARGE SCALE GENOMIC DNA]</scope>
    <source>
        <strain evidence="4 5">NBRC 108639</strain>
    </source>
</reference>
<dbReference type="RefSeq" id="WP_173055823.1">
    <property type="nucleotide sequence ID" value="NZ_BAABGO010000006.1"/>
</dbReference>